<dbReference type="Proteomes" id="UP000244855">
    <property type="component" value="Unassembled WGS sequence"/>
</dbReference>
<sequence length="61" mass="7067">MASTAEPNRTPEYDPKNPRIADTPITWENWYKHVNWLNIFLIIGAPMMGLISDAFNIQYSI</sequence>
<keyword evidence="1" id="KW-0812">Transmembrane</keyword>
<feature type="transmembrane region" description="Helical" evidence="1">
    <location>
        <begin position="36"/>
        <end position="55"/>
    </location>
</feature>
<dbReference type="EMBL" id="KZ805545">
    <property type="protein sequence ID" value="PVH94220.1"/>
    <property type="molecule type" value="Genomic_DNA"/>
</dbReference>
<evidence type="ECO:0000256" key="1">
    <source>
        <dbReference type="SAM" id="Phobius"/>
    </source>
</evidence>
<keyword evidence="3" id="KW-1185">Reference proteome</keyword>
<name>A0A2V1D7Z4_9PLEO</name>
<dbReference type="AlphaFoldDB" id="A0A2V1D7Z4"/>
<keyword evidence="1" id="KW-1133">Transmembrane helix</keyword>
<dbReference type="STRING" id="97972.A0A2V1D7Z4"/>
<proteinExistence type="predicted"/>
<gene>
    <name evidence="2" type="ORF">DM02DRAFT_661244</name>
</gene>
<keyword evidence="1" id="KW-0472">Membrane</keyword>
<protein>
    <submittedName>
        <fullName evidence="2">Uncharacterized protein</fullName>
    </submittedName>
</protein>
<dbReference type="OrthoDB" id="10260134at2759"/>
<accession>A0A2V1D7Z4</accession>
<evidence type="ECO:0000313" key="3">
    <source>
        <dbReference type="Proteomes" id="UP000244855"/>
    </source>
</evidence>
<evidence type="ECO:0000313" key="2">
    <source>
        <dbReference type="EMBL" id="PVH94220.1"/>
    </source>
</evidence>
<organism evidence="2 3">
    <name type="scientific">Periconia macrospinosa</name>
    <dbReference type="NCBI Taxonomy" id="97972"/>
    <lineage>
        <taxon>Eukaryota</taxon>
        <taxon>Fungi</taxon>
        <taxon>Dikarya</taxon>
        <taxon>Ascomycota</taxon>
        <taxon>Pezizomycotina</taxon>
        <taxon>Dothideomycetes</taxon>
        <taxon>Pleosporomycetidae</taxon>
        <taxon>Pleosporales</taxon>
        <taxon>Massarineae</taxon>
        <taxon>Periconiaceae</taxon>
        <taxon>Periconia</taxon>
    </lineage>
</organism>
<reference evidence="2 3" key="1">
    <citation type="journal article" date="2018" name="Sci. Rep.">
        <title>Comparative genomics provides insights into the lifestyle and reveals functional heterogeneity of dark septate endophytic fungi.</title>
        <authorList>
            <person name="Knapp D.G."/>
            <person name="Nemeth J.B."/>
            <person name="Barry K."/>
            <person name="Hainaut M."/>
            <person name="Henrissat B."/>
            <person name="Johnson J."/>
            <person name="Kuo A."/>
            <person name="Lim J.H.P."/>
            <person name="Lipzen A."/>
            <person name="Nolan M."/>
            <person name="Ohm R.A."/>
            <person name="Tamas L."/>
            <person name="Grigoriev I.V."/>
            <person name="Spatafora J.W."/>
            <person name="Nagy L.G."/>
            <person name="Kovacs G.M."/>
        </authorList>
    </citation>
    <scope>NUCLEOTIDE SEQUENCE [LARGE SCALE GENOMIC DNA]</scope>
    <source>
        <strain evidence="2 3">DSE2036</strain>
    </source>
</reference>